<evidence type="ECO:0000313" key="2">
    <source>
        <dbReference type="Proteomes" id="UP001066276"/>
    </source>
</evidence>
<gene>
    <name evidence="1" type="ORF">NDU88_001368</name>
</gene>
<name>A0AAV7UUJ4_PLEWA</name>
<evidence type="ECO:0000313" key="1">
    <source>
        <dbReference type="EMBL" id="KAJ1192056.1"/>
    </source>
</evidence>
<organism evidence="1 2">
    <name type="scientific">Pleurodeles waltl</name>
    <name type="common">Iberian ribbed newt</name>
    <dbReference type="NCBI Taxonomy" id="8319"/>
    <lineage>
        <taxon>Eukaryota</taxon>
        <taxon>Metazoa</taxon>
        <taxon>Chordata</taxon>
        <taxon>Craniata</taxon>
        <taxon>Vertebrata</taxon>
        <taxon>Euteleostomi</taxon>
        <taxon>Amphibia</taxon>
        <taxon>Batrachia</taxon>
        <taxon>Caudata</taxon>
        <taxon>Salamandroidea</taxon>
        <taxon>Salamandridae</taxon>
        <taxon>Pleurodelinae</taxon>
        <taxon>Pleurodeles</taxon>
    </lineage>
</organism>
<dbReference type="Proteomes" id="UP001066276">
    <property type="component" value="Chromosome 2_2"/>
</dbReference>
<comment type="caution">
    <text evidence="1">The sequence shown here is derived from an EMBL/GenBank/DDBJ whole genome shotgun (WGS) entry which is preliminary data.</text>
</comment>
<dbReference type="EMBL" id="JANPWB010000004">
    <property type="protein sequence ID" value="KAJ1192056.1"/>
    <property type="molecule type" value="Genomic_DNA"/>
</dbReference>
<reference evidence="1" key="1">
    <citation type="journal article" date="2022" name="bioRxiv">
        <title>Sequencing and chromosome-scale assembly of the giantPleurodeles waltlgenome.</title>
        <authorList>
            <person name="Brown T."/>
            <person name="Elewa A."/>
            <person name="Iarovenko S."/>
            <person name="Subramanian E."/>
            <person name="Araus A.J."/>
            <person name="Petzold A."/>
            <person name="Susuki M."/>
            <person name="Suzuki K.-i.T."/>
            <person name="Hayashi T."/>
            <person name="Toyoda A."/>
            <person name="Oliveira C."/>
            <person name="Osipova E."/>
            <person name="Leigh N.D."/>
            <person name="Simon A."/>
            <person name="Yun M.H."/>
        </authorList>
    </citation>
    <scope>NUCLEOTIDE SEQUENCE</scope>
    <source>
        <strain evidence="1">20211129_DDA</strain>
        <tissue evidence="1">Liver</tissue>
    </source>
</reference>
<sequence length="114" mass="12110">MDRILQEISAVGRKLEGMDSAMALLTAETKSMRLNIVGFQVRDDVLSDVVVLDPVAGSDDGVQHGSCIVGVINDELSEYDVIHAIEEAGGGGLVEVIEVEIQMSREDVVLGVNG</sequence>
<dbReference type="AlphaFoldDB" id="A0AAV7UUJ4"/>
<keyword evidence="2" id="KW-1185">Reference proteome</keyword>
<protein>
    <submittedName>
        <fullName evidence="1">Uncharacterized protein</fullName>
    </submittedName>
</protein>
<accession>A0AAV7UUJ4</accession>
<proteinExistence type="predicted"/>